<gene>
    <name evidence="1" type="ORF">CLV59_108269</name>
</gene>
<keyword evidence="2" id="KW-1185">Reference proteome</keyword>
<dbReference type="PANTHER" id="PTHR46246">
    <property type="entry name" value="GUANOSINE-3',5'-BIS(DIPHOSPHATE) 3'-PYROPHOSPHOHYDROLASE MESH1"/>
    <property type="match status" value="1"/>
</dbReference>
<dbReference type="PANTHER" id="PTHR46246:SF1">
    <property type="entry name" value="GUANOSINE-3',5'-BIS(DIPHOSPHATE) 3'-PYROPHOSPHOHYDROLASE MESH1"/>
    <property type="match status" value="1"/>
</dbReference>
<dbReference type="Proteomes" id="UP000249819">
    <property type="component" value="Unassembled WGS sequence"/>
</dbReference>
<proteinExistence type="predicted"/>
<dbReference type="AlphaFoldDB" id="A0A327VS15"/>
<evidence type="ECO:0000313" key="1">
    <source>
        <dbReference type="EMBL" id="RAJ76748.1"/>
    </source>
</evidence>
<dbReference type="InterPro" id="IPR052194">
    <property type="entry name" value="MESH1"/>
</dbReference>
<dbReference type="EMBL" id="QLMA01000008">
    <property type="protein sequence ID" value="RAJ76748.1"/>
    <property type="molecule type" value="Genomic_DNA"/>
</dbReference>
<evidence type="ECO:0000313" key="2">
    <source>
        <dbReference type="Proteomes" id="UP000249819"/>
    </source>
</evidence>
<sequence>MDIQSVYQETILFAAEKHTALQQTIPGTNLPYVIHLSNVAMEILTAAHFSPHFDTAFAVQVALLHDILEDTQTSAQELQSRFGEGVTAAVQALTKNDQLPKAQKMEDSLHRIQQQPKEVWAVKLADRITNLQRPPAHWSTEKKQAYLHEADSILQALAGANTYLENRLRKKMEEYQQYI</sequence>
<name>A0A327VS15_9BACT</name>
<organism evidence="1 2">
    <name type="scientific">Chitinophaga dinghuensis</name>
    <dbReference type="NCBI Taxonomy" id="1539050"/>
    <lineage>
        <taxon>Bacteria</taxon>
        <taxon>Pseudomonadati</taxon>
        <taxon>Bacteroidota</taxon>
        <taxon>Chitinophagia</taxon>
        <taxon>Chitinophagales</taxon>
        <taxon>Chitinophagaceae</taxon>
        <taxon>Chitinophaga</taxon>
    </lineage>
</organism>
<dbReference type="RefSeq" id="WP_111594452.1">
    <property type="nucleotide sequence ID" value="NZ_QLMA01000008.1"/>
</dbReference>
<reference evidence="1 2" key="1">
    <citation type="submission" date="2018-06" db="EMBL/GenBank/DDBJ databases">
        <title>Genomic Encyclopedia of Archaeal and Bacterial Type Strains, Phase II (KMG-II): from individual species to whole genera.</title>
        <authorList>
            <person name="Goeker M."/>
        </authorList>
    </citation>
    <scope>NUCLEOTIDE SEQUENCE [LARGE SCALE GENOMIC DNA]</scope>
    <source>
        <strain evidence="1 2">DSM 29821</strain>
    </source>
</reference>
<dbReference type="OrthoDB" id="9802385at2"/>
<comment type="caution">
    <text evidence="1">The sequence shown here is derived from an EMBL/GenBank/DDBJ whole genome shotgun (WGS) entry which is preliminary data.</text>
</comment>
<dbReference type="Gene3D" id="1.10.3210.10">
    <property type="entry name" value="Hypothetical protein af1432"/>
    <property type="match status" value="1"/>
</dbReference>
<dbReference type="SUPFAM" id="SSF109604">
    <property type="entry name" value="HD-domain/PDEase-like"/>
    <property type="match status" value="1"/>
</dbReference>
<protein>
    <submittedName>
        <fullName evidence="1">Guanosine-3',5'-bis(Diphosphate) 3'-pyrophosphohydrolase</fullName>
    </submittedName>
</protein>
<dbReference type="Pfam" id="PF13328">
    <property type="entry name" value="HD_4"/>
    <property type="match status" value="1"/>
</dbReference>
<dbReference type="GO" id="GO:0008893">
    <property type="term" value="F:guanosine-3',5'-bis(diphosphate) 3'-diphosphatase activity"/>
    <property type="evidence" value="ECO:0007669"/>
    <property type="project" value="TreeGrafter"/>
</dbReference>
<keyword evidence="1" id="KW-0378">Hydrolase</keyword>
<accession>A0A327VS15</accession>